<feature type="domain" description="tRNA/rRNA methyltransferase SpoU type" evidence="3">
    <location>
        <begin position="77"/>
        <end position="218"/>
    </location>
</feature>
<dbReference type="GO" id="GO:0032259">
    <property type="term" value="P:methylation"/>
    <property type="evidence" value="ECO:0007669"/>
    <property type="project" value="UniProtKB-KW"/>
</dbReference>
<dbReference type="InterPro" id="IPR029026">
    <property type="entry name" value="tRNA_m1G_MTases_N"/>
</dbReference>
<dbReference type="PANTHER" id="PTHR46429">
    <property type="entry name" value="23S RRNA (GUANOSINE-2'-O-)-METHYLTRANSFERASE RLMB"/>
    <property type="match status" value="1"/>
</dbReference>
<accession>A0A936NBM6</accession>
<dbReference type="SUPFAM" id="SSF75217">
    <property type="entry name" value="alpha/beta knot"/>
    <property type="match status" value="1"/>
</dbReference>
<dbReference type="SUPFAM" id="SSF55315">
    <property type="entry name" value="L30e-like"/>
    <property type="match status" value="1"/>
</dbReference>
<dbReference type="InterPro" id="IPR029064">
    <property type="entry name" value="Ribosomal_eL30-like_sf"/>
</dbReference>
<dbReference type="Gene3D" id="3.40.1280.10">
    <property type="match status" value="1"/>
</dbReference>
<dbReference type="Proteomes" id="UP000727993">
    <property type="component" value="Unassembled WGS sequence"/>
</dbReference>
<protein>
    <submittedName>
        <fullName evidence="4">RNA methyltransferase</fullName>
    </submittedName>
</protein>
<reference evidence="4 5" key="1">
    <citation type="submission" date="2020-10" db="EMBL/GenBank/DDBJ databases">
        <title>Connecting structure to function with the recovery of over 1000 high-quality activated sludge metagenome-assembled genomes encoding full-length rRNA genes using long-read sequencing.</title>
        <authorList>
            <person name="Singleton C.M."/>
            <person name="Petriglieri F."/>
            <person name="Kristensen J.M."/>
            <person name="Kirkegaard R.H."/>
            <person name="Michaelsen T.Y."/>
            <person name="Andersen M.H."/>
            <person name="Karst S.M."/>
            <person name="Dueholm M.S."/>
            <person name="Nielsen P.H."/>
            <person name="Albertsen M."/>
        </authorList>
    </citation>
    <scope>NUCLEOTIDE SEQUENCE [LARGE SCALE GENOMIC DNA]</scope>
    <source>
        <strain evidence="4">Lyne_18-Q3-R50-59_MAXAC.006</strain>
    </source>
</reference>
<dbReference type="AlphaFoldDB" id="A0A936NBM6"/>
<dbReference type="GO" id="GO:0005829">
    <property type="term" value="C:cytosol"/>
    <property type="evidence" value="ECO:0007669"/>
    <property type="project" value="TreeGrafter"/>
</dbReference>
<sequence length="226" mass="23278">MLERLIAVGAPVLSVLLTDRRVEAARSYLAGYAGPRYVVSEAMASQVAGFPVHRGVLAVVARPAPLSIAELADGAALLVYLDALTDTENVGAIFRSASALGVDGVIVGPGTADPLYRRCVRVSSGASAVLGWVSDQHGDALARLGASGWRRVGLSPEGPTTLEDLAQRPAQPTVLIVGSEGPGLGEHGRSGCDELVSIPIADGSDSLNVAATAAIALYRLSMRKLE</sequence>
<evidence type="ECO:0000313" key="5">
    <source>
        <dbReference type="Proteomes" id="UP000727993"/>
    </source>
</evidence>
<comment type="caution">
    <text evidence="4">The sequence shown here is derived from an EMBL/GenBank/DDBJ whole genome shotgun (WGS) entry which is preliminary data.</text>
</comment>
<evidence type="ECO:0000313" key="4">
    <source>
        <dbReference type="EMBL" id="MBK9295864.1"/>
    </source>
</evidence>
<dbReference type="Pfam" id="PF00588">
    <property type="entry name" value="SpoU_methylase"/>
    <property type="match status" value="1"/>
</dbReference>
<dbReference type="GO" id="GO:0003723">
    <property type="term" value="F:RNA binding"/>
    <property type="evidence" value="ECO:0007669"/>
    <property type="project" value="InterPro"/>
</dbReference>
<dbReference type="GO" id="GO:0006396">
    <property type="term" value="P:RNA processing"/>
    <property type="evidence" value="ECO:0007669"/>
    <property type="project" value="InterPro"/>
</dbReference>
<keyword evidence="1 4" id="KW-0489">Methyltransferase</keyword>
<gene>
    <name evidence="4" type="ORF">IPN02_03115</name>
</gene>
<proteinExistence type="predicted"/>
<evidence type="ECO:0000256" key="1">
    <source>
        <dbReference type="ARBA" id="ARBA00022603"/>
    </source>
</evidence>
<dbReference type="InterPro" id="IPR001537">
    <property type="entry name" value="SpoU_MeTrfase"/>
</dbReference>
<dbReference type="InterPro" id="IPR004441">
    <property type="entry name" value="rRNA_MeTrfase_TrmH"/>
</dbReference>
<evidence type="ECO:0000256" key="2">
    <source>
        <dbReference type="ARBA" id="ARBA00022679"/>
    </source>
</evidence>
<dbReference type="PANTHER" id="PTHR46429:SF2">
    <property type="entry name" value="TRNA_RRNA METHYLTRANSFERASE"/>
    <property type="match status" value="1"/>
</dbReference>
<organism evidence="4 5">
    <name type="scientific">Candidatus Neomicrothrix subdominans</name>
    <dbReference type="NCBI Taxonomy" id="2954438"/>
    <lineage>
        <taxon>Bacteria</taxon>
        <taxon>Bacillati</taxon>
        <taxon>Actinomycetota</taxon>
        <taxon>Acidimicrobiia</taxon>
        <taxon>Acidimicrobiales</taxon>
        <taxon>Microthrixaceae</taxon>
        <taxon>Candidatus Neomicrothrix</taxon>
    </lineage>
</organism>
<dbReference type="EMBL" id="JADJZA010000001">
    <property type="protein sequence ID" value="MBK9295864.1"/>
    <property type="molecule type" value="Genomic_DNA"/>
</dbReference>
<name>A0A936NBM6_9ACTN</name>
<dbReference type="InterPro" id="IPR029028">
    <property type="entry name" value="Alpha/beta_knot_MTases"/>
</dbReference>
<dbReference type="GO" id="GO:0008173">
    <property type="term" value="F:RNA methyltransferase activity"/>
    <property type="evidence" value="ECO:0007669"/>
    <property type="project" value="InterPro"/>
</dbReference>
<keyword evidence="2" id="KW-0808">Transferase</keyword>
<evidence type="ECO:0000259" key="3">
    <source>
        <dbReference type="Pfam" id="PF00588"/>
    </source>
</evidence>
<dbReference type="CDD" id="cd18095">
    <property type="entry name" value="SpoU-like_rRNA-MTase"/>
    <property type="match status" value="1"/>
</dbReference>